<dbReference type="EMBL" id="CAJVPW010026525">
    <property type="protein sequence ID" value="CAG8712635.1"/>
    <property type="molecule type" value="Genomic_DNA"/>
</dbReference>
<feature type="non-terminal residue" evidence="1">
    <location>
        <position position="72"/>
    </location>
</feature>
<evidence type="ECO:0000313" key="1">
    <source>
        <dbReference type="EMBL" id="CAG8712635.1"/>
    </source>
</evidence>
<sequence>MEIDGEKENQESITKIISGKRITEPTPLTETENINENSPKEPNQITKNPSNSHTEDQKMVTNANPEEEGFTL</sequence>
<name>A0ACA9PLK9_9GLOM</name>
<gene>
    <name evidence="1" type="ORF">SPELUC_LOCUS11912</name>
</gene>
<accession>A0ACA9PLK9</accession>
<protein>
    <submittedName>
        <fullName evidence="1">11311_t:CDS:1</fullName>
    </submittedName>
</protein>
<organism evidence="1 2">
    <name type="scientific">Cetraspora pellucida</name>
    <dbReference type="NCBI Taxonomy" id="1433469"/>
    <lineage>
        <taxon>Eukaryota</taxon>
        <taxon>Fungi</taxon>
        <taxon>Fungi incertae sedis</taxon>
        <taxon>Mucoromycota</taxon>
        <taxon>Glomeromycotina</taxon>
        <taxon>Glomeromycetes</taxon>
        <taxon>Diversisporales</taxon>
        <taxon>Gigasporaceae</taxon>
        <taxon>Cetraspora</taxon>
    </lineage>
</organism>
<comment type="caution">
    <text evidence="1">The sequence shown here is derived from an EMBL/GenBank/DDBJ whole genome shotgun (WGS) entry which is preliminary data.</text>
</comment>
<keyword evidence="2" id="KW-1185">Reference proteome</keyword>
<evidence type="ECO:0000313" key="2">
    <source>
        <dbReference type="Proteomes" id="UP000789366"/>
    </source>
</evidence>
<reference evidence="1" key="1">
    <citation type="submission" date="2021-06" db="EMBL/GenBank/DDBJ databases">
        <authorList>
            <person name="Kallberg Y."/>
            <person name="Tangrot J."/>
            <person name="Rosling A."/>
        </authorList>
    </citation>
    <scope>NUCLEOTIDE SEQUENCE</scope>
    <source>
        <strain evidence="1">28 12/20/2015</strain>
    </source>
</reference>
<dbReference type="Proteomes" id="UP000789366">
    <property type="component" value="Unassembled WGS sequence"/>
</dbReference>
<proteinExistence type="predicted"/>